<dbReference type="InterPro" id="IPR016181">
    <property type="entry name" value="Acyl_CoA_acyltransferase"/>
</dbReference>
<name>A0ABP7MH02_9BACT</name>
<dbReference type="Pfam" id="PF13302">
    <property type="entry name" value="Acetyltransf_3"/>
    <property type="match status" value="1"/>
</dbReference>
<organism evidence="2 3">
    <name type="scientific">Hymenobacter algoricola</name>
    <dbReference type="NCBI Taxonomy" id="486267"/>
    <lineage>
        <taxon>Bacteria</taxon>
        <taxon>Pseudomonadati</taxon>
        <taxon>Bacteroidota</taxon>
        <taxon>Cytophagia</taxon>
        <taxon>Cytophagales</taxon>
        <taxon>Hymenobacteraceae</taxon>
        <taxon>Hymenobacter</taxon>
    </lineage>
</organism>
<evidence type="ECO:0000259" key="1">
    <source>
        <dbReference type="PROSITE" id="PS51186"/>
    </source>
</evidence>
<dbReference type="PANTHER" id="PTHR43415:SF3">
    <property type="entry name" value="GNAT-FAMILY ACETYLTRANSFERASE"/>
    <property type="match status" value="1"/>
</dbReference>
<dbReference type="SUPFAM" id="SSF55729">
    <property type="entry name" value="Acyl-CoA N-acyltransferases (Nat)"/>
    <property type="match status" value="1"/>
</dbReference>
<keyword evidence="3" id="KW-1185">Reference proteome</keyword>
<sequence length="188" mass="20989">MLQSGPVLLRALEESDLEFLYALENDPTIWGVSDTLAPVSRYSLKQYLEHAGADFHEVRQLRLVICAGPGAPPVGTLDLFGFEPLHQRAGVGITILAAARRHGFAQAALALLLPYARRTLRLHQLYCTVAADNKASLRLFRQAGFRRVGVRQQWLRRENSWQDAVEWQCLLADDKAEGEVVSIRLVTG</sequence>
<evidence type="ECO:0000313" key="2">
    <source>
        <dbReference type="EMBL" id="GAA3922671.1"/>
    </source>
</evidence>
<dbReference type="Proteomes" id="UP001499909">
    <property type="component" value="Unassembled WGS sequence"/>
</dbReference>
<dbReference type="PROSITE" id="PS51186">
    <property type="entry name" value="GNAT"/>
    <property type="match status" value="1"/>
</dbReference>
<dbReference type="Gene3D" id="3.40.630.30">
    <property type="match status" value="1"/>
</dbReference>
<dbReference type="InterPro" id="IPR000182">
    <property type="entry name" value="GNAT_dom"/>
</dbReference>
<feature type="domain" description="N-acetyltransferase" evidence="1">
    <location>
        <begin position="7"/>
        <end position="172"/>
    </location>
</feature>
<comment type="caution">
    <text evidence="2">The sequence shown here is derived from an EMBL/GenBank/DDBJ whole genome shotgun (WGS) entry which is preliminary data.</text>
</comment>
<proteinExistence type="predicted"/>
<dbReference type="PANTHER" id="PTHR43415">
    <property type="entry name" value="SPERMIDINE N(1)-ACETYLTRANSFERASE"/>
    <property type="match status" value="1"/>
</dbReference>
<accession>A0ABP7MH02</accession>
<reference evidence="3" key="1">
    <citation type="journal article" date="2019" name="Int. J. Syst. Evol. Microbiol.">
        <title>The Global Catalogue of Microorganisms (GCM) 10K type strain sequencing project: providing services to taxonomists for standard genome sequencing and annotation.</title>
        <authorList>
            <consortium name="The Broad Institute Genomics Platform"/>
            <consortium name="The Broad Institute Genome Sequencing Center for Infectious Disease"/>
            <person name="Wu L."/>
            <person name="Ma J."/>
        </authorList>
    </citation>
    <scope>NUCLEOTIDE SEQUENCE [LARGE SCALE GENOMIC DNA]</scope>
    <source>
        <strain evidence="3">JCM 17214</strain>
    </source>
</reference>
<protein>
    <recommendedName>
        <fullName evidence="1">N-acetyltransferase domain-containing protein</fullName>
    </recommendedName>
</protein>
<dbReference type="RefSeq" id="WP_345109876.1">
    <property type="nucleotide sequence ID" value="NZ_BAABDH010000012.1"/>
</dbReference>
<dbReference type="EMBL" id="BAABDH010000012">
    <property type="protein sequence ID" value="GAA3922671.1"/>
    <property type="molecule type" value="Genomic_DNA"/>
</dbReference>
<evidence type="ECO:0000313" key="3">
    <source>
        <dbReference type="Proteomes" id="UP001499909"/>
    </source>
</evidence>
<gene>
    <name evidence="2" type="ORF">GCM10022406_06020</name>
</gene>